<keyword evidence="1" id="KW-0175">Coiled coil</keyword>
<organism evidence="3 4">
    <name type="scientific">Thermodesulfovibrio aggregans</name>
    <dbReference type="NCBI Taxonomy" id="86166"/>
    <lineage>
        <taxon>Bacteria</taxon>
        <taxon>Pseudomonadati</taxon>
        <taxon>Nitrospirota</taxon>
        <taxon>Thermodesulfovibrionia</taxon>
        <taxon>Thermodesulfovibrionales</taxon>
        <taxon>Thermodesulfovibrionaceae</taxon>
        <taxon>Thermodesulfovibrio</taxon>
    </lineage>
</organism>
<evidence type="ECO:0000256" key="1">
    <source>
        <dbReference type="SAM" id="Coils"/>
    </source>
</evidence>
<feature type="transmembrane region" description="Helical" evidence="2">
    <location>
        <begin position="344"/>
        <end position="361"/>
    </location>
</feature>
<proteinExistence type="predicted"/>
<reference evidence="4" key="1">
    <citation type="submission" date="2016-01" db="EMBL/GenBank/DDBJ databases">
        <title>Draft genome sequence of Thermodesulfovibrio aggregans strain TGE-P1.</title>
        <authorList>
            <person name="Sekiguchi Y."/>
            <person name="Ohashi A."/>
            <person name="Matsuura N."/>
            <person name="Tourlousse M.D."/>
        </authorList>
    </citation>
    <scope>NUCLEOTIDE SEQUENCE [LARGE SCALE GENOMIC DNA]</scope>
    <source>
        <strain evidence="4">TGE-P1</strain>
    </source>
</reference>
<gene>
    <name evidence="3" type="ORF">TAGGR_1522</name>
</gene>
<accession>A0A0U9I938</accession>
<feature type="coiled-coil region" evidence="1">
    <location>
        <begin position="189"/>
        <end position="310"/>
    </location>
</feature>
<dbReference type="Gene3D" id="3.40.50.300">
    <property type="entry name" value="P-loop containing nucleotide triphosphate hydrolases"/>
    <property type="match status" value="2"/>
</dbReference>
<feature type="coiled-coil region" evidence="1">
    <location>
        <begin position="363"/>
        <end position="498"/>
    </location>
</feature>
<evidence type="ECO:0000313" key="3">
    <source>
        <dbReference type="EMBL" id="GAQ94342.1"/>
    </source>
</evidence>
<dbReference type="OrthoDB" id="2380879at2"/>
<dbReference type="Proteomes" id="UP000054976">
    <property type="component" value="Unassembled WGS sequence"/>
</dbReference>
<dbReference type="AlphaFoldDB" id="A0A0U9I938"/>
<dbReference type="RefSeq" id="WP_059175805.1">
    <property type="nucleotide sequence ID" value="NZ_BCNO01000001.1"/>
</dbReference>
<dbReference type="InterPro" id="IPR027417">
    <property type="entry name" value="P-loop_NTPase"/>
</dbReference>
<keyword evidence="2" id="KW-0472">Membrane</keyword>
<keyword evidence="2" id="KW-0812">Transmembrane</keyword>
<evidence type="ECO:0000256" key="2">
    <source>
        <dbReference type="SAM" id="Phobius"/>
    </source>
</evidence>
<protein>
    <submittedName>
        <fullName evidence="3">AAA domain-containing protein</fullName>
    </submittedName>
</protein>
<keyword evidence="4" id="KW-1185">Reference proteome</keyword>
<sequence length="669" mass="78803">MIKIKRIFIENLGIYKNKEFLFDHPCCLIVDKNEAGKSLLANSILETLYPSKQTQIPLINGKITVDIESDSDFYQIVRNYSEYKIFKNGNPVKYETKNRGRIIKKSPGELIFNLSREVFINTSFLTQKAGLNLKEIYSVTAFLEKAIDTGFQDASASMALTKIKEALFDSIHSGTLFPFTTRGKLDTAIKTWKEKIVEYEEKKSHLKISLEKQAEIIENYAQLMDELGNINDSLIKLESNYFKWKIDRDNVYRKEIEKLEKRNQELKDVKPLLSFYINFENLKPEEQQFIILYENEMQSLLQNLRLKQQRQREITGLSRKIYFLSILLALLSIIAGFINKTFFYTITICIPLLFYLGKLYIENKKLQHEIRELKFKNEELSQHIDQLISKFSISDREEFLNIFKKMNIHKIHIKEFIENSKKIEELKKNLLSNEELDFYKSRIFIETEINEEDIEKYEQKREELLKRKEQIKDELHQLQSEYEKILQSRKEIEKIEEQIEISSRYLETLEKFKKALQKSYEIIESITKKHHKLWAERLNTAGSKLLSRITGKTVEIFFNQDLSFIVKIPEIEYPLADKEIEKKLSGGMAEQIYLTVRLILSQALSSNVKVPIILDEPFAHSDDERFVKGMKFLIEEIAKSNQVIIISCHQHRLSLLKELEGSFKLISVK</sequence>
<dbReference type="STRING" id="86166.TAGGR_1522"/>
<dbReference type="PANTHER" id="PTHR41259">
    <property type="entry name" value="DOUBLE-STRAND BREAK REPAIR RAD50 ATPASE, PUTATIVE-RELATED"/>
    <property type="match status" value="1"/>
</dbReference>
<feature type="transmembrane region" description="Helical" evidence="2">
    <location>
        <begin position="321"/>
        <end position="338"/>
    </location>
</feature>
<evidence type="ECO:0000313" key="4">
    <source>
        <dbReference type="Proteomes" id="UP000054976"/>
    </source>
</evidence>
<name>A0A0U9I938_9BACT</name>
<dbReference type="PANTHER" id="PTHR41259:SF1">
    <property type="entry name" value="DOUBLE-STRAND BREAK REPAIR RAD50 ATPASE, PUTATIVE-RELATED"/>
    <property type="match status" value="1"/>
</dbReference>
<comment type="caution">
    <text evidence="3">The sequence shown here is derived from an EMBL/GenBank/DDBJ whole genome shotgun (WGS) entry which is preliminary data.</text>
</comment>
<dbReference type="EMBL" id="BCNO01000001">
    <property type="protein sequence ID" value="GAQ94342.1"/>
    <property type="molecule type" value="Genomic_DNA"/>
</dbReference>
<dbReference type="SUPFAM" id="SSF52540">
    <property type="entry name" value="P-loop containing nucleoside triphosphate hydrolases"/>
    <property type="match status" value="1"/>
</dbReference>
<keyword evidence="2" id="KW-1133">Transmembrane helix</keyword>